<dbReference type="PANTHER" id="PTHR18929:SF246">
    <property type="entry name" value="PROTEIN DISULFIDE ISOMERASE-LIKE 1-4"/>
    <property type="match status" value="1"/>
</dbReference>
<feature type="signal peptide" evidence="12">
    <location>
        <begin position="1"/>
        <end position="27"/>
    </location>
</feature>
<evidence type="ECO:0000313" key="15">
    <source>
        <dbReference type="Proteomes" id="UP000822688"/>
    </source>
</evidence>
<dbReference type="AlphaFoldDB" id="A0A8T0H4Z0"/>
<dbReference type="GO" id="GO:0005788">
    <property type="term" value="C:endoplasmic reticulum lumen"/>
    <property type="evidence" value="ECO:0007669"/>
    <property type="project" value="UniProtKB-SubCell"/>
</dbReference>
<name>A0A8T0H4Z0_CERPU</name>
<comment type="catalytic activity">
    <reaction evidence="1">
        <text>Catalyzes the rearrangement of -S-S- bonds in proteins.</text>
        <dbReference type="EC" id="5.3.4.1"/>
    </reaction>
</comment>
<dbReference type="NCBIfam" id="TIGR01130">
    <property type="entry name" value="ER_PDI_fam"/>
    <property type="match status" value="1"/>
</dbReference>
<dbReference type="CDD" id="cd02961">
    <property type="entry name" value="PDI_a_family"/>
    <property type="match status" value="1"/>
</dbReference>
<feature type="disulfide bond" description="Redox-active" evidence="11">
    <location>
        <begin position="105"/>
        <end position="108"/>
    </location>
</feature>
<evidence type="ECO:0000256" key="1">
    <source>
        <dbReference type="ARBA" id="ARBA00001182"/>
    </source>
</evidence>
<evidence type="ECO:0000256" key="3">
    <source>
        <dbReference type="ARBA" id="ARBA00006347"/>
    </source>
</evidence>
<reference evidence="14" key="1">
    <citation type="submission" date="2020-06" db="EMBL/GenBank/DDBJ databases">
        <title>WGS assembly of Ceratodon purpureus strain R40.</title>
        <authorList>
            <person name="Carey S.B."/>
            <person name="Jenkins J."/>
            <person name="Shu S."/>
            <person name="Lovell J.T."/>
            <person name="Sreedasyam A."/>
            <person name="Maumus F."/>
            <person name="Tiley G.P."/>
            <person name="Fernandez-Pozo N."/>
            <person name="Barry K."/>
            <person name="Chen C."/>
            <person name="Wang M."/>
            <person name="Lipzen A."/>
            <person name="Daum C."/>
            <person name="Saski C.A."/>
            <person name="Payton A.C."/>
            <person name="Mcbreen J.C."/>
            <person name="Conrad R.E."/>
            <person name="Kollar L.M."/>
            <person name="Olsson S."/>
            <person name="Huttunen S."/>
            <person name="Landis J.B."/>
            <person name="Wickett N.J."/>
            <person name="Johnson M.G."/>
            <person name="Rensing S.A."/>
            <person name="Grimwood J."/>
            <person name="Schmutz J."/>
            <person name="Mcdaniel S.F."/>
        </authorList>
    </citation>
    <scope>NUCLEOTIDE SEQUENCE</scope>
    <source>
        <strain evidence="14">R40</strain>
    </source>
</reference>
<dbReference type="InterPro" id="IPR013766">
    <property type="entry name" value="Thioredoxin_domain"/>
</dbReference>
<evidence type="ECO:0000256" key="7">
    <source>
        <dbReference type="ARBA" id="ARBA00022824"/>
    </source>
</evidence>
<dbReference type="CDD" id="cd02995">
    <property type="entry name" value="PDI_a_PDI_a'_C"/>
    <property type="match status" value="1"/>
</dbReference>
<dbReference type="InterPro" id="IPR017937">
    <property type="entry name" value="Thioredoxin_CS"/>
</dbReference>
<dbReference type="Pfam" id="PF13848">
    <property type="entry name" value="Thioredoxin_6"/>
    <property type="match status" value="1"/>
</dbReference>
<sequence length="500" mass="55148">MGRGSVTWQVVWVGALLLVISLGGLEAGKLSEEDLAELDLTEEERAVLRLQGKESDEVDDFDYNPLGKKGAGPDEEDVVVLVPSEFGSFLKGNQYVLVQFHAPWCGHCAKLTPEFAKAATALKEKDVVLAKVDAVEHMDFAADEGVEGYPTLYFYADGVKKPYTGGRSSDEIISWVERRIGPTVSIIKSAEEVLESENPIAVAYLDSVDGNDAQEFIGAATEEDGVEFHMTADAEVAKKFGLDKKTPALVLLKKENEKVAIFDGLFETKAISDFVSENKLPLVITFSRETANLVFNADIKNQMLLFANPSEFEKMRENYEAAAKSSKKKILFVFVDLADVDAASPVLEFFALDNVKTRLLAYVADRSVTKYLYDGDYSLDSLKQFSEKFLAGNLIPYLKSQKPPAENPGPVKIVVASTFKEIVLDETKDVILEIYAPWCGACKSLELEYNKLGEALKDTSSIVVARIDGTKNEIEGLQMDRYPTVLFYPATKNAEPVSFV</sequence>
<evidence type="ECO:0000256" key="12">
    <source>
        <dbReference type="SAM" id="SignalP"/>
    </source>
</evidence>
<keyword evidence="7" id="KW-0256">Endoplasmic reticulum</keyword>
<organism evidence="14 15">
    <name type="scientific">Ceratodon purpureus</name>
    <name type="common">Fire moss</name>
    <name type="synonym">Dicranum purpureum</name>
    <dbReference type="NCBI Taxonomy" id="3225"/>
    <lineage>
        <taxon>Eukaryota</taxon>
        <taxon>Viridiplantae</taxon>
        <taxon>Streptophyta</taxon>
        <taxon>Embryophyta</taxon>
        <taxon>Bryophyta</taxon>
        <taxon>Bryophytina</taxon>
        <taxon>Bryopsida</taxon>
        <taxon>Dicranidae</taxon>
        <taxon>Pseudoditrichales</taxon>
        <taxon>Ditrichaceae</taxon>
        <taxon>Ceratodon</taxon>
    </lineage>
</organism>
<keyword evidence="10 11" id="KW-0676">Redox-active center</keyword>
<evidence type="ECO:0000256" key="10">
    <source>
        <dbReference type="ARBA" id="ARBA00023284"/>
    </source>
</evidence>
<accession>A0A8T0H4Z0</accession>
<keyword evidence="6" id="KW-0677">Repeat</keyword>
<evidence type="ECO:0000313" key="14">
    <source>
        <dbReference type="EMBL" id="KAG0565399.1"/>
    </source>
</evidence>
<dbReference type="PANTHER" id="PTHR18929">
    <property type="entry name" value="PROTEIN DISULFIDE ISOMERASE"/>
    <property type="match status" value="1"/>
</dbReference>
<dbReference type="GO" id="GO:0006457">
    <property type="term" value="P:protein folding"/>
    <property type="evidence" value="ECO:0007669"/>
    <property type="project" value="TreeGrafter"/>
</dbReference>
<proteinExistence type="inferred from homology"/>
<keyword evidence="8 11" id="KW-1015">Disulfide bond</keyword>
<evidence type="ECO:0000259" key="13">
    <source>
        <dbReference type="PROSITE" id="PS51352"/>
    </source>
</evidence>
<evidence type="ECO:0000256" key="11">
    <source>
        <dbReference type="PIRSR" id="PIRSR605792-51"/>
    </source>
</evidence>
<dbReference type="InterPro" id="IPR036249">
    <property type="entry name" value="Thioredoxin-like_sf"/>
</dbReference>
<keyword evidence="9" id="KW-0413">Isomerase</keyword>
<dbReference type="PROSITE" id="PS51352">
    <property type="entry name" value="THIOREDOXIN_2"/>
    <property type="match status" value="2"/>
</dbReference>
<feature type="chain" id="PRO_5035827488" description="protein disulfide-isomerase" evidence="12">
    <location>
        <begin position="28"/>
        <end position="500"/>
    </location>
</feature>
<feature type="domain" description="Thioredoxin" evidence="13">
    <location>
        <begin position="52"/>
        <end position="181"/>
    </location>
</feature>
<dbReference type="FunFam" id="3.40.30.10:FF:000042">
    <property type="entry name" value="protein disulfide-isomerase A2"/>
    <property type="match status" value="1"/>
</dbReference>
<feature type="disulfide bond" description="Redox-active" evidence="11">
    <location>
        <begin position="439"/>
        <end position="442"/>
    </location>
</feature>
<dbReference type="GO" id="GO:0003756">
    <property type="term" value="F:protein disulfide isomerase activity"/>
    <property type="evidence" value="ECO:0007669"/>
    <property type="project" value="UniProtKB-EC"/>
</dbReference>
<dbReference type="CDD" id="cd02981">
    <property type="entry name" value="PDI_b_family"/>
    <property type="match status" value="1"/>
</dbReference>
<dbReference type="Gene3D" id="3.40.30.10">
    <property type="entry name" value="Glutaredoxin"/>
    <property type="match status" value="4"/>
</dbReference>
<keyword evidence="15" id="KW-1185">Reference proteome</keyword>
<evidence type="ECO:0000256" key="5">
    <source>
        <dbReference type="ARBA" id="ARBA00022729"/>
    </source>
</evidence>
<evidence type="ECO:0000256" key="9">
    <source>
        <dbReference type="ARBA" id="ARBA00023235"/>
    </source>
</evidence>
<evidence type="ECO:0000256" key="8">
    <source>
        <dbReference type="ARBA" id="ARBA00023157"/>
    </source>
</evidence>
<protein>
    <recommendedName>
        <fullName evidence="4">protein disulfide-isomerase</fullName>
        <ecNumber evidence="4">5.3.4.1</ecNumber>
    </recommendedName>
</protein>
<comment type="subcellular location">
    <subcellularLocation>
        <location evidence="2">Endoplasmic reticulum lumen</location>
    </subcellularLocation>
</comment>
<dbReference type="CDD" id="cd02982">
    <property type="entry name" value="PDI_b'_family"/>
    <property type="match status" value="1"/>
</dbReference>
<dbReference type="SUPFAM" id="SSF52833">
    <property type="entry name" value="Thioredoxin-like"/>
    <property type="match status" value="4"/>
</dbReference>
<comment type="caution">
    <text evidence="14">The sequence shown here is derived from an EMBL/GenBank/DDBJ whole genome shotgun (WGS) entry which is preliminary data.</text>
</comment>
<dbReference type="Pfam" id="PF00085">
    <property type="entry name" value="Thioredoxin"/>
    <property type="match status" value="2"/>
</dbReference>
<evidence type="ECO:0000256" key="4">
    <source>
        <dbReference type="ARBA" id="ARBA00012723"/>
    </source>
</evidence>
<dbReference type="EMBL" id="CM026429">
    <property type="protein sequence ID" value="KAG0565399.1"/>
    <property type="molecule type" value="Genomic_DNA"/>
</dbReference>
<evidence type="ECO:0000256" key="2">
    <source>
        <dbReference type="ARBA" id="ARBA00004319"/>
    </source>
</evidence>
<dbReference type="PROSITE" id="PS00194">
    <property type="entry name" value="THIOREDOXIN_1"/>
    <property type="match status" value="2"/>
</dbReference>
<dbReference type="InterPro" id="IPR005792">
    <property type="entry name" value="Prot_disulphide_isomerase"/>
</dbReference>
<gene>
    <name evidence="14" type="ORF">KC19_8G187000</name>
</gene>
<dbReference type="EC" id="5.3.4.1" evidence="4"/>
<dbReference type="PRINTS" id="PR00421">
    <property type="entry name" value="THIOREDOXIN"/>
</dbReference>
<dbReference type="GO" id="GO:0034976">
    <property type="term" value="P:response to endoplasmic reticulum stress"/>
    <property type="evidence" value="ECO:0007669"/>
    <property type="project" value="TreeGrafter"/>
</dbReference>
<comment type="similarity">
    <text evidence="3">Belongs to the protein disulfide isomerase family.</text>
</comment>
<keyword evidence="5 12" id="KW-0732">Signal</keyword>
<evidence type="ECO:0000256" key="6">
    <source>
        <dbReference type="ARBA" id="ARBA00022737"/>
    </source>
</evidence>
<feature type="domain" description="Thioredoxin" evidence="13">
    <location>
        <begin position="389"/>
        <end position="500"/>
    </location>
</feature>
<dbReference type="Proteomes" id="UP000822688">
    <property type="component" value="Chromosome 8"/>
</dbReference>